<dbReference type="SUPFAM" id="SSF48452">
    <property type="entry name" value="TPR-like"/>
    <property type="match status" value="2"/>
</dbReference>
<keyword evidence="4" id="KW-1185">Reference proteome</keyword>
<dbReference type="SMART" id="SM00028">
    <property type="entry name" value="TPR"/>
    <property type="match status" value="3"/>
</dbReference>
<dbReference type="Gene3D" id="1.25.40.10">
    <property type="entry name" value="Tetratricopeptide repeat domain"/>
    <property type="match status" value="3"/>
</dbReference>
<organism evidence="3 4">
    <name type="scientific">Seinonella peptonophila</name>
    <dbReference type="NCBI Taxonomy" id="112248"/>
    <lineage>
        <taxon>Bacteria</taxon>
        <taxon>Bacillati</taxon>
        <taxon>Bacillota</taxon>
        <taxon>Bacilli</taxon>
        <taxon>Bacillales</taxon>
        <taxon>Thermoactinomycetaceae</taxon>
        <taxon>Seinonella</taxon>
    </lineage>
</organism>
<name>A0A1M4XMU7_9BACL</name>
<evidence type="ECO:0000256" key="1">
    <source>
        <dbReference type="ARBA" id="ARBA00022737"/>
    </source>
</evidence>
<sequence>MKKSPFGQSDQAENVVHLELDAGFFFERAVRSLDKHQYGKALRYFRLSVEKEPDNPINYCNLAGLLSELGYYEESNEILQQVIHEVAPEMHECRFYLANNYANLQEFERSEEFLLEYLQNEPYGEYAEDAEELLYMIAAELGRSPRDPKTATLMPAYMKEHEEARRQLENGQFQKAVELLQPIVEEHPDFIAAQNNLSLAYYYLGDFTRAFATVKKVLDQDSANIHALCNLAIFSDAVEETEMSQMLTKVLKKLIPLHPDLLYKLATSLGILGEDQTAYRLFDRFLRLEMTAETNLYHYLAVAAWNIGRFREAARYWRLGLELVPDSQVFRYYLEQAERWQGRETELGRLSYYFYLPFQEVFMRLSWHKRVKIELNTVLFESMLWAFSQGSQSSRLQVVQILGHLANDKSEAFLRRILVKPHEDDELKRMTLLVLRQMGTKPPYMIWFQGQLLELGLDDQGEATLSTQFEVWSKILESTLDGMTTYTDRQREDVQWLWAGFICQKGGNLPKVRSFGAWSAAFEYMIGRYDHLELSQRKIAEKYGVSPSTVSHHTKELLPIMEQVLK</sequence>
<dbReference type="InterPro" id="IPR019734">
    <property type="entry name" value="TPR_rpt"/>
</dbReference>
<dbReference type="STRING" id="112248.SAMN05444392_10584"/>
<evidence type="ECO:0000313" key="4">
    <source>
        <dbReference type="Proteomes" id="UP000184476"/>
    </source>
</evidence>
<dbReference type="RefSeq" id="WP_073154705.1">
    <property type="nucleotide sequence ID" value="NZ_FQVL01000005.1"/>
</dbReference>
<dbReference type="PANTHER" id="PTHR45586:SF1">
    <property type="entry name" value="LIPOPOLYSACCHARIDE ASSEMBLY PROTEIN B"/>
    <property type="match status" value="1"/>
</dbReference>
<proteinExistence type="predicted"/>
<reference evidence="3 4" key="1">
    <citation type="submission" date="2016-11" db="EMBL/GenBank/DDBJ databases">
        <authorList>
            <person name="Jaros S."/>
            <person name="Januszkiewicz K."/>
            <person name="Wedrychowicz H."/>
        </authorList>
    </citation>
    <scope>NUCLEOTIDE SEQUENCE [LARGE SCALE GENOMIC DNA]</scope>
    <source>
        <strain evidence="3 4">DSM 44666</strain>
    </source>
</reference>
<dbReference type="Pfam" id="PF13432">
    <property type="entry name" value="TPR_16"/>
    <property type="match status" value="1"/>
</dbReference>
<dbReference type="AlphaFoldDB" id="A0A1M4XMU7"/>
<keyword evidence="1" id="KW-0677">Repeat</keyword>
<dbReference type="EMBL" id="FQVL01000005">
    <property type="protein sequence ID" value="SHE94809.1"/>
    <property type="molecule type" value="Genomic_DNA"/>
</dbReference>
<evidence type="ECO:0000313" key="3">
    <source>
        <dbReference type="EMBL" id="SHE94809.1"/>
    </source>
</evidence>
<dbReference type="PANTHER" id="PTHR45586">
    <property type="entry name" value="TPR REPEAT-CONTAINING PROTEIN PA4667"/>
    <property type="match status" value="1"/>
</dbReference>
<keyword evidence="2" id="KW-0802">TPR repeat</keyword>
<accession>A0A1M4XMU7</accession>
<dbReference type="Proteomes" id="UP000184476">
    <property type="component" value="Unassembled WGS sequence"/>
</dbReference>
<dbReference type="InterPro" id="IPR011990">
    <property type="entry name" value="TPR-like_helical_dom_sf"/>
</dbReference>
<dbReference type="InterPro" id="IPR051012">
    <property type="entry name" value="CellSynth/LPSAsmb/PSIAsmb"/>
</dbReference>
<gene>
    <name evidence="3" type="ORF">SAMN05444392_10584</name>
</gene>
<evidence type="ECO:0000256" key="2">
    <source>
        <dbReference type="ARBA" id="ARBA00022803"/>
    </source>
</evidence>
<protein>
    <submittedName>
        <fullName evidence="3">Tetratricopeptide repeat-containing protein</fullName>
    </submittedName>
</protein>